<gene>
    <name evidence="6" type="ORF">EI42_01132</name>
</gene>
<dbReference type="PANTHER" id="PTHR42847:SF8">
    <property type="entry name" value="CONSERVED PROTEIN"/>
    <property type="match status" value="1"/>
</dbReference>
<dbReference type="AlphaFoldDB" id="A0A326UCR9"/>
<dbReference type="SUPFAM" id="SSF51679">
    <property type="entry name" value="Bacterial luciferase-like"/>
    <property type="match status" value="1"/>
</dbReference>
<dbReference type="InterPro" id="IPR019952">
    <property type="entry name" value="F420_OxRdatse_Rv1855c_pred"/>
</dbReference>
<organism evidence="6 7">
    <name type="scientific">Thermosporothrix hazakensis</name>
    <dbReference type="NCBI Taxonomy" id="644383"/>
    <lineage>
        <taxon>Bacteria</taxon>
        <taxon>Bacillati</taxon>
        <taxon>Chloroflexota</taxon>
        <taxon>Ktedonobacteria</taxon>
        <taxon>Ktedonobacterales</taxon>
        <taxon>Thermosporotrichaceae</taxon>
        <taxon>Thermosporothrix</taxon>
    </lineage>
</organism>
<evidence type="ECO:0000256" key="4">
    <source>
        <dbReference type="ARBA" id="ARBA00023033"/>
    </source>
</evidence>
<keyword evidence="7" id="KW-1185">Reference proteome</keyword>
<dbReference type="Gene3D" id="3.20.20.30">
    <property type="entry name" value="Luciferase-like domain"/>
    <property type="match status" value="1"/>
</dbReference>
<feature type="domain" description="Luciferase-like" evidence="5">
    <location>
        <begin position="14"/>
        <end position="252"/>
    </location>
</feature>
<evidence type="ECO:0000313" key="7">
    <source>
        <dbReference type="Proteomes" id="UP000248806"/>
    </source>
</evidence>
<keyword evidence="4" id="KW-0503">Monooxygenase</keyword>
<dbReference type="Pfam" id="PF00296">
    <property type="entry name" value="Bac_luciferase"/>
    <property type="match status" value="1"/>
</dbReference>
<evidence type="ECO:0000313" key="6">
    <source>
        <dbReference type="EMBL" id="PZW34295.1"/>
    </source>
</evidence>
<dbReference type="RefSeq" id="WP_246046274.1">
    <property type="nucleotide sequence ID" value="NZ_BIFX01000001.1"/>
</dbReference>
<keyword evidence="2" id="KW-0288">FMN</keyword>
<dbReference type="EMBL" id="QKUF01000002">
    <property type="protein sequence ID" value="PZW34295.1"/>
    <property type="molecule type" value="Genomic_DNA"/>
</dbReference>
<dbReference type="Proteomes" id="UP000248806">
    <property type="component" value="Unassembled WGS sequence"/>
</dbReference>
<keyword evidence="1" id="KW-0285">Flavoprotein</keyword>
<comment type="caution">
    <text evidence="6">The sequence shown here is derived from an EMBL/GenBank/DDBJ whole genome shotgun (WGS) entry which is preliminary data.</text>
</comment>
<dbReference type="InterPro" id="IPR011251">
    <property type="entry name" value="Luciferase-like_dom"/>
</dbReference>
<dbReference type="GO" id="GO:0046306">
    <property type="term" value="P:alkanesulfonate catabolic process"/>
    <property type="evidence" value="ECO:0007669"/>
    <property type="project" value="TreeGrafter"/>
</dbReference>
<evidence type="ECO:0000259" key="5">
    <source>
        <dbReference type="Pfam" id="PF00296"/>
    </source>
</evidence>
<dbReference type="InterPro" id="IPR050172">
    <property type="entry name" value="SsuD_RutA_monooxygenase"/>
</dbReference>
<protein>
    <submittedName>
        <fullName evidence="6">F420-dependent oxidoreductase-like protein</fullName>
    </submittedName>
</protein>
<dbReference type="NCBIfam" id="TIGR03560">
    <property type="entry name" value="F420_Rv1855c"/>
    <property type="match status" value="1"/>
</dbReference>
<dbReference type="InterPro" id="IPR036661">
    <property type="entry name" value="Luciferase-like_sf"/>
</dbReference>
<evidence type="ECO:0000256" key="3">
    <source>
        <dbReference type="ARBA" id="ARBA00023002"/>
    </source>
</evidence>
<name>A0A326UCR9_THEHA</name>
<sequence>MSLRFGIKTAQQHLSYPEILALWQQADAAPAIEHAWIFDHFMPLGAHPEGPCLEGWTLLAALAAQTRRLRLGLLVTGNTYRHPAVLANMAATVDIISGGRLDVGLGAGWYEREHHAYGIPLYPPGERIRRLQEACVMIRRLWKEPVVDFEGKYYQLHQARCEPKPLQQPAPPLLLGGRGEKLMLRVVAEQADIWNSPGDSVELYRHRSQVLDEHCIAIGRDPRTVERSVQLVLNQENPAETRDELREYIAIGATHLVLELRPPLQRDCIQLLVREVIAPLQAEFANESM</sequence>
<evidence type="ECO:0000256" key="1">
    <source>
        <dbReference type="ARBA" id="ARBA00022630"/>
    </source>
</evidence>
<dbReference type="PANTHER" id="PTHR42847">
    <property type="entry name" value="ALKANESULFONATE MONOOXYGENASE"/>
    <property type="match status" value="1"/>
</dbReference>
<reference evidence="6 7" key="1">
    <citation type="submission" date="2018-06" db="EMBL/GenBank/DDBJ databases">
        <title>Genomic Encyclopedia of Archaeal and Bacterial Type Strains, Phase II (KMG-II): from individual species to whole genera.</title>
        <authorList>
            <person name="Goeker M."/>
        </authorList>
    </citation>
    <scope>NUCLEOTIDE SEQUENCE [LARGE SCALE GENOMIC DNA]</scope>
    <source>
        <strain evidence="6 7">ATCC BAA-1881</strain>
    </source>
</reference>
<evidence type="ECO:0000256" key="2">
    <source>
        <dbReference type="ARBA" id="ARBA00022643"/>
    </source>
</evidence>
<proteinExistence type="predicted"/>
<keyword evidence="3" id="KW-0560">Oxidoreductase</keyword>
<accession>A0A326UCR9</accession>
<dbReference type="GO" id="GO:0008726">
    <property type="term" value="F:alkanesulfonate monooxygenase activity"/>
    <property type="evidence" value="ECO:0007669"/>
    <property type="project" value="TreeGrafter"/>
</dbReference>